<dbReference type="PANTHER" id="PTHR32552">
    <property type="entry name" value="FERRICHROME IRON RECEPTOR-RELATED"/>
    <property type="match status" value="1"/>
</dbReference>
<keyword evidence="11 14" id="KW-0472">Membrane</keyword>
<evidence type="ECO:0000256" key="12">
    <source>
        <dbReference type="ARBA" id="ARBA00023170"/>
    </source>
</evidence>
<keyword evidence="3 14" id="KW-0813">Transport</keyword>
<keyword evidence="9" id="KW-0406">Ion transport</keyword>
<dbReference type="InterPro" id="IPR036942">
    <property type="entry name" value="Beta-barrel_TonB_sf"/>
</dbReference>
<feature type="chain" id="PRO_5047302444" evidence="16">
    <location>
        <begin position="21"/>
        <end position="712"/>
    </location>
</feature>
<feature type="signal peptide" evidence="16">
    <location>
        <begin position="1"/>
        <end position="20"/>
    </location>
</feature>
<reference evidence="19 20" key="1">
    <citation type="submission" date="2024-09" db="EMBL/GenBank/DDBJ databases">
        <authorList>
            <person name="Sun Q."/>
            <person name="Mori K."/>
        </authorList>
    </citation>
    <scope>NUCLEOTIDE SEQUENCE [LARGE SCALE GENOMIC DNA]</scope>
    <source>
        <strain evidence="19 20">CCM 7765</strain>
    </source>
</reference>
<feature type="domain" description="TonB-dependent receptor plug" evidence="18">
    <location>
        <begin position="60"/>
        <end position="161"/>
    </location>
</feature>
<dbReference type="EMBL" id="JBHLWO010000007">
    <property type="protein sequence ID" value="MFC0321716.1"/>
    <property type="molecule type" value="Genomic_DNA"/>
</dbReference>
<evidence type="ECO:0000256" key="8">
    <source>
        <dbReference type="ARBA" id="ARBA00023004"/>
    </source>
</evidence>
<dbReference type="InterPro" id="IPR010105">
    <property type="entry name" value="TonB_sidphr_rcpt"/>
</dbReference>
<name>A0ABV6HSK1_9SPHI</name>
<dbReference type="RefSeq" id="WP_246860266.1">
    <property type="nucleotide sequence ID" value="NZ_JBHLWO010000007.1"/>
</dbReference>
<evidence type="ECO:0000256" key="4">
    <source>
        <dbReference type="ARBA" id="ARBA00022452"/>
    </source>
</evidence>
<organism evidence="19 20">
    <name type="scientific">Olivibacter oleidegradans</name>
    <dbReference type="NCBI Taxonomy" id="760123"/>
    <lineage>
        <taxon>Bacteria</taxon>
        <taxon>Pseudomonadati</taxon>
        <taxon>Bacteroidota</taxon>
        <taxon>Sphingobacteriia</taxon>
        <taxon>Sphingobacteriales</taxon>
        <taxon>Sphingobacteriaceae</taxon>
        <taxon>Olivibacter</taxon>
    </lineage>
</organism>
<comment type="subcellular location">
    <subcellularLocation>
        <location evidence="1 14">Cell outer membrane</location>
        <topology evidence="1 14">Multi-pass membrane protein</topology>
    </subcellularLocation>
</comment>
<keyword evidence="7 16" id="KW-0732">Signal</keyword>
<evidence type="ECO:0000313" key="19">
    <source>
        <dbReference type="EMBL" id="MFC0321716.1"/>
    </source>
</evidence>
<keyword evidence="12 19" id="KW-0675">Receptor</keyword>
<evidence type="ECO:0000313" key="20">
    <source>
        <dbReference type="Proteomes" id="UP001589774"/>
    </source>
</evidence>
<protein>
    <submittedName>
        <fullName evidence="19">TonB-dependent siderophore receptor</fullName>
    </submittedName>
</protein>
<evidence type="ECO:0000256" key="13">
    <source>
        <dbReference type="ARBA" id="ARBA00023237"/>
    </source>
</evidence>
<accession>A0ABV6HSK1</accession>
<dbReference type="Proteomes" id="UP001589774">
    <property type="component" value="Unassembled WGS sequence"/>
</dbReference>
<dbReference type="Pfam" id="PF00593">
    <property type="entry name" value="TonB_dep_Rec_b-barrel"/>
    <property type="match status" value="1"/>
</dbReference>
<comment type="caution">
    <text evidence="19">The sequence shown here is derived from an EMBL/GenBank/DDBJ whole genome shotgun (WGS) entry which is preliminary data.</text>
</comment>
<comment type="similarity">
    <text evidence="2 14 15">Belongs to the TonB-dependent receptor family.</text>
</comment>
<dbReference type="PANTHER" id="PTHR32552:SF68">
    <property type="entry name" value="FERRICHROME OUTER MEMBRANE TRANSPORTER_PHAGE RECEPTOR"/>
    <property type="match status" value="1"/>
</dbReference>
<evidence type="ECO:0000256" key="1">
    <source>
        <dbReference type="ARBA" id="ARBA00004571"/>
    </source>
</evidence>
<evidence type="ECO:0000259" key="17">
    <source>
        <dbReference type="Pfam" id="PF00593"/>
    </source>
</evidence>
<dbReference type="PROSITE" id="PS52016">
    <property type="entry name" value="TONB_DEPENDENT_REC_3"/>
    <property type="match status" value="1"/>
</dbReference>
<dbReference type="InterPro" id="IPR037066">
    <property type="entry name" value="Plug_dom_sf"/>
</dbReference>
<evidence type="ECO:0000256" key="11">
    <source>
        <dbReference type="ARBA" id="ARBA00023136"/>
    </source>
</evidence>
<dbReference type="InterPro" id="IPR039426">
    <property type="entry name" value="TonB-dep_rcpt-like"/>
</dbReference>
<evidence type="ECO:0000256" key="5">
    <source>
        <dbReference type="ARBA" id="ARBA00022496"/>
    </source>
</evidence>
<proteinExistence type="inferred from homology"/>
<evidence type="ECO:0000256" key="7">
    <source>
        <dbReference type="ARBA" id="ARBA00022729"/>
    </source>
</evidence>
<keyword evidence="4 14" id="KW-1134">Transmembrane beta strand</keyword>
<keyword evidence="20" id="KW-1185">Reference proteome</keyword>
<evidence type="ECO:0000256" key="15">
    <source>
        <dbReference type="RuleBase" id="RU003357"/>
    </source>
</evidence>
<dbReference type="NCBIfam" id="TIGR01783">
    <property type="entry name" value="TonB-siderophor"/>
    <property type="match status" value="1"/>
</dbReference>
<evidence type="ECO:0000256" key="16">
    <source>
        <dbReference type="SAM" id="SignalP"/>
    </source>
</evidence>
<dbReference type="Gene3D" id="2.170.130.10">
    <property type="entry name" value="TonB-dependent receptor, plug domain"/>
    <property type="match status" value="1"/>
</dbReference>
<evidence type="ECO:0000256" key="2">
    <source>
        <dbReference type="ARBA" id="ARBA00009810"/>
    </source>
</evidence>
<keyword evidence="6 14" id="KW-0812">Transmembrane</keyword>
<dbReference type="InterPro" id="IPR012910">
    <property type="entry name" value="Plug_dom"/>
</dbReference>
<evidence type="ECO:0000256" key="6">
    <source>
        <dbReference type="ARBA" id="ARBA00022692"/>
    </source>
</evidence>
<dbReference type="Pfam" id="PF07715">
    <property type="entry name" value="Plug"/>
    <property type="match status" value="1"/>
</dbReference>
<dbReference type="CDD" id="cd01347">
    <property type="entry name" value="ligand_gated_channel"/>
    <property type="match status" value="1"/>
</dbReference>
<keyword evidence="5" id="KW-0410">Iron transport</keyword>
<gene>
    <name evidence="19" type="ORF">ACFFI0_25615</name>
</gene>
<evidence type="ECO:0000256" key="14">
    <source>
        <dbReference type="PROSITE-ProRule" id="PRU01360"/>
    </source>
</evidence>
<dbReference type="InterPro" id="IPR000531">
    <property type="entry name" value="Beta-barrel_TonB"/>
</dbReference>
<keyword evidence="8" id="KW-0408">Iron</keyword>
<evidence type="ECO:0000256" key="10">
    <source>
        <dbReference type="ARBA" id="ARBA00023077"/>
    </source>
</evidence>
<evidence type="ECO:0000256" key="9">
    <source>
        <dbReference type="ARBA" id="ARBA00023065"/>
    </source>
</evidence>
<keyword evidence="13 14" id="KW-0998">Cell outer membrane</keyword>
<dbReference type="Gene3D" id="2.40.170.20">
    <property type="entry name" value="TonB-dependent receptor, beta-barrel domain"/>
    <property type="match status" value="1"/>
</dbReference>
<keyword evidence="10 15" id="KW-0798">TonB box</keyword>
<sequence>MRFISSLFVLLLLSIAVTQGQTISIDTNTTRKLDEVLISARQKRYQIDSVTNVTRTPSSLQQTPQSIQVISQQVIRDKQAFTLNDLTNTLTGVKANNGMGYYSLRGFTFYNPFDAGIITFNGIRGNLYLWSQQPLLYNIEQVEVLRGPSSVLFSNNAPGGTINFTTKKPLSLPQLELSAFYGSWNAKRFSLDATGPLTKNKKLLYRSIVGYDQGNSFRDYQDVRNLLIAPSLSYEFNCTGKLLLEVNYAYEKAVQQYDRGSYVFTRPDGTFDFDYYPNNLTAQSPSDYGKTHNTSVNLRYDQQLGNKLRLTLVQRYVRSRFDYTDHIVTGLIQHDSISRSYQDWLYDQFNWQTTAFLNYVLKTGPLTHNILTGIDYNNYGWHKNDYRNSPAQRISIFNPDYSLDPPAPNPEVDYYDDNKERIHLIGTYVQDQIKYKDLILLLSLRYDDYSLRRVPLSARDNEQGNESDASAWIPRVGLVYSPIDALSFYGSYTTSFNPQTSNSVRNGGPFPPRTAKQVEVGSKSSWFENQFSLTLAAYQIDYTNILAAAPTDENPNRQVAIDGTRSKGFEATTQGNIHHFNLIVGYAYNDHVLLSDNTLGAKGSRFANAPKHMANAWIKYNLSTGFAKGLGIGIGGRYTSNQVGFVSAQNFLIPASTVLDAMLNYERNRYNIQFNVYNITDERYFLGGNSRTVTASLGNPFNFRIGINYLIR</sequence>
<evidence type="ECO:0000256" key="3">
    <source>
        <dbReference type="ARBA" id="ARBA00022448"/>
    </source>
</evidence>
<feature type="domain" description="TonB-dependent receptor-like beta-barrel" evidence="17">
    <location>
        <begin position="256"/>
        <end position="679"/>
    </location>
</feature>
<evidence type="ECO:0000259" key="18">
    <source>
        <dbReference type="Pfam" id="PF07715"/>
    </source>
</evidence>
<dbReference type="SUPFAM" id="SSF56935">
    <property type="entry name" value="Porins"/>
    <property type="match status" value="1"/>
</dbReference>